<gene>
    <name evidence="2" type="ORF">METZ01_LOCUS252882</name>
</gene>
<dbReference type="EMBL" id="UINC01067901">
    <property type="protein sequence ID" value="SVC00028.1"/>
    <property type="molecule type" value="Genomic_DNA"/>
</dbReference>
<reference evidence="2" key="1">
    <citation type="submission" date="2018-05" db="EMBL/GenBank/DDBJ databases">
        <authorList>
            <person name="Lanie J.A."/>
            <person name="Ng W.-L."/>
            <person name="Kazmierczak K.M."/>
            <person name="Andrzejewski T.M."/>
            <person name="Davidsen T.M."/>
            <person name="Wayne K.J."/>
            <person name="Tettelin H."/>
            <person name="Glass J.I."/>
            <person name="Rusch D."/>
            <person name="Podicherti R."/>
            <person name="Tsui H.-C.T."/>
            <person name="Winkler M.E."/>
        </authorList>
    </citation>
    <scope>NUCLEOTIDE SEQUENCE</scope>
</reference>
<proteinExistence type="predicted"/>
<name>A0A382IKD2_9ZZZZ</name>
<protein>
    <submittedName>
        <fullName evidence="2">Uncharacterized protein</fullName>
    </submittedName>
</protein>
<evidence type="ECO:0000313" key="2">
    <source>
        <dbReference type="EMBL" id="SVC00028.1"/>
    </source>
</evidence>
<keyword evidence="1" id="KW-0472">Membrane</keyword>
<keyword evidence="1" id="KW-1133">Transmembrane helix</keyword>
<accession>A0A382IKD2</accession>
<dbReference type="AlphaFoldDB" id="A0A382IKD2"/>
<sequence length="35" mass="4220">MISVYKVTMWVVLLMYINYLFNNAKTKESFLNDTE</sequence>
<feature type="transmembrane region" description="Helical" evidence="1">
    <location>
        <begin position="7"/>
        <end position="24"/>
    </location>
</feature>
<evidence type="ECO:0000256" key="1">
    <source>
        <dbReference type="SAM" id="Phobius"/>
    </source>
</evidence>
<feature type="non-terminal residue" evidence="2">
    <location>
        <position position="35"/>
    </location>
</feature>
<keyword evidence="1" id="KW-0812">Transmembrane</keyword>
<organism evidence="2">
    <name type="scientific">marine metagenome</name>
    <dbReference type="NCBI Taxonomy" id="408172"/>
    <lineage>
        <taxon>unclassified sequences</taxon>
        <taxon>metagenomes</taxon>
        <taxon>ecological metagenomes</taxon>
    </lineage>
</organism>